<proteinExistence type="predicted"/>
<sequence>MPPTKMWLFRRTCIYLAAAFLLAGCDDDGPTEPELEGGILALFEVAGERFSAFVTNPDAISVILALEAGTSQASIPNGRLIRGPGPPEYNLPWSWHMDPVDIEITELAIELCDARPSFVENNLDEWIDVVGRFCPWSAHLVSVDDLR</sequence>
<dbReference type="PROSITE" id="PS51257">
    <property type="entry name" value="PROKAR_LIPOPROTEIN"/>
    <property type="match status" value="1"/>
</dbReference>
<accession>A0A382S2R9</accession>
<gene>
    <name evidence="2" type="ORF">METZ01_LOCUS357088</name>
</gene>
<evidence type="ECO:0000313" key="2">
    <source>
        <dbReference type="EMBL" id="SVD04234.1"/>
    </source>
</evidence>
<evidence type="ECO:0000259" key="1">
    <source>
        <dbReference type="Pfam" id="PF23621"/>
    </source>
</evidence>
<organism evidence="2">
    <name type="scientific">marine metagenome</name>
    <dbReference type="NCBI Taxonomy" id="408172"/>
    <lineage>
        <taxon>unclassified sequences</taxon>
        <taxon>metagenomes</taxon>
        <taxon>ecological metagenomes</taxon>
    </lineage>
</organism>
<dbReference type="Pfam" id="PF23621">
    <property type="entry name" value="BP74_N"/>
    <property type="match status" value="1"/>
</dbReference>
<reference evidence="2" key="1">
    <citation type="submission" date="2018-05" db="EMBL/GenBank/DDBJ databases">
        <authorList>
            <person name="Lanie J.A."/>
            <person name="Ng W.-L."/>
            <person name="Kazmierczak K.M."/>
            <person name="Andrzejewski T.M."/>
            <person name="Davidsen T.M."/>
            <person name="Wayne K.J."/>
            <person name="Tettelin H."/>
            <person name="Glass J.I."/>
            <person name="Rusch D."/>
            <person name="Podicherti R."/>
            <person name="Tsui H.-C.T."/>
            <person name="Winkler M.E."/>
        </authorList>
    </citation>
    <scope>NUCLEOTIDE SEQUENCE</scope>
</reference>
<dbReference type="AlphaFoldDB" id="A0A382S2R9"/>
<dbReference type="InterPro" id="IPR056422">
    <property type="entry name" value="BP74_N"/>
</dbReference>
<protein>
    <recommendedName>
        <fullName evidence="1">BP74 N-terminal domain-containing protein</fullName>
    </recommendedName>
</protein>
<dbReference type="EMBL" id="UINC01126016">
    <property type="protein sequence ID" value="SVD04234.1"/>
    <property type="molecule type" value="Genomic_DNA"/>
</dbReference>
<feature type="domain" description="BP74 N-terminal" evidence="1">
    <location>
        <begin position="45"/>
        <end position="143"/>
    </location>
</feature>
<name>A0A382S2R9_9ZZZZ</name>